<dbReference type="RefSeq" id="WP_142102763.1">
    <property type="nucleotide sequence ID" value="NZ_VIGH01000010.1"/>
</dbReference>
<keyword evidence="2" id="KW-1185">Reference proteome</keyword>
<protein>
    <submittedName>
        <fullName evidence="1">Uncharacterized protein</fullName>
    </submittedName>
</protein>
<gene>
    <name evidence="1" type="ORF">FK531_20505</name>
</gene>
<dbReference type="OrthoDB" id="4578809at2"/>
<proteinExistence type="predicted"/>
<comment type="caution">
    <text evidence="1">The sequence shown here is derived from an EMBL/GenBank/DDBJ whole genome shotgun (WGS) entry which is preliminary data.</text>
</comment>
<evidence type="ECO:0000313" key="2">
    <source>
        <dbReference type="Proteomes" id="UP000316256"/>
    </source>
</evidence>
<organism evidence="1 2">
    <name type="scientific">Rhodococcus spelaei</name>
    <dbReference type="NCBI Taxonomy" id="2546320"/>
    <lineage>
        <taxon>Bacteria</taxon>
        <taxon>Bacillati</taxon>
        <taxon>Actinomycetota</taxon>
        <taxon>Actinomycetes</taxon>
        <taxon>Mycobacteriales</taxon>
        <taxon>Nocardiaceae</taxon>
        <taxon>Rhodococcus</taxon>
    </lineage>
</organism>
<reference evidence="1 2" key="1">
    <citation type="submission" date="2019-06" db="EMBL/GenBank/DDBJ databases">
        <title>Rhodococcus spaelei sp. nov., isolated from a cave.</title>
        <authorList>
            <person name="Lee S.D."/>
        </authorList>
    </citation>
    <scope>NUCLEOTIDE SEQUENCE [LARGE SCALE GENOMIC DNA]</scope>
    <source>
        <strain evidence="1 2">C9-5</strain>
    </source>
</reference>
<dbReference type="AlphaFoldDB" id="A0A541B0G7"/>
<evidence type="ECO:0000313" key="1">
    <source>
        <dbReference type="EMBL" id="TQF65808.1"/>
    </source>
</evidence>
<dbReference type="Proteomes" id="UP000316256">
    <property type="component" value="Unassembled WGS sequence"/>
</dbReference>
<name>A0A541B0G7_9NOCA</name>
<dbReference type="EMBL" id="VIGH01000010">
    <property type="protein sequence ID" value="TQF65808.1"/>
    <property type="molecule type" value="Genomic_DNA"/>
</dbReference>
<sequence>MLITLRSPARTPGDEVVVRADGGDWRAIWRGASSVDGGATLDVEVEVTDPVSWGGVDVAQDGVAGISGKRGTATVCGQVMSVADDGVVALDVRPGLLLVEFDGVRPLIRVGDFITFDAGELLIYPTGV</sequence>
<accession>A0A541B0G7</accession>